<comment type="caution">
    <text evidence="1">The sequence shown here is derived from an EMBL/GenBank/DDBJ whole genome shotgun (WGS) entry which is preliminary data.</text>
</comment>
<gene>
    <name evidence="1" type="ORF">MRX98_15275</name>
</gene>
<proteinExistence type="predicted"/>
<evidence type="ECO:0000313" key="1">
    <source>
        <dbReference type="EMBL" id="MCJ8501943.1"/>
    </source>
</evidence>
<dbReference type="AlphaFoldDB" id="A0AA41UR27"/>
<reference evidence="1" key="1">
    <citation type="submission" date="2022-04" db="EMBL/GenBank/DDBJ databases">
        <title>Desulfatitalea alkaliphila sp. nov., a novel anaerobic sulfate-reducing bacterium isolated from terrestrial mud volcano, Taman Peninsula, Russia.</title>
        <authorList>
            <person name="Khomyakova M.A."/>
            <person name="Merkel A.Y."/>
            <person name="Slobodkin A.I."/>
        </authorList>
    </citation>
    <scope>NUCLEOTIDE SEQUENCE</scope>
    <source>
        <strain evidence="1">M08but</strain>
    </source>
</reference>
<dbReference type="Proteomes" id="UP001165427">
    <property type="component" value="Unassembled WGS sequence"/>
</dbReference>
<protein>
    <submittedName>
        <fullName evidence="1">Uncharacterized protein</fullName>
    </submittedName>
</protein>
<dbReference type="RefSeq" id="WP_246911444.1">
    <property type="nucleotide sequence ID" value="NZ_JALJRB010000019.1"/>
</dbReference>
<evidence type="ECO:0000313" key="2">
    <source>
        <dbReference type="Proteomes" id="UP001165427"/>
    </source>
</evidence>
<name>A0AA41UR27_9BACT</name>
<dbReference type="EMBL" id="JALJRB010000019">
    <property type="protein sequence ID" value="MCJ8501943.1"/>
    <property type="molecule type" value="Genomic_DNA"/>
</dbReference>
<organism evidence="1 2">
    <name type="scientific">Desulfatitalea alkaliphila</name>
    <dbReference type="NCBI Taxonomy" id="2929485"/>
    <lineage>
        <taxon>Bacteria</taxon>
        <taxon>Pseudomonadati</taxon>
        <taxon>Thermodesulfobacteriota</taxon>
        <taxon>Desulfobacteria</taxon>
        <taxon>Desulfobacterales</taxon>
        <taxon>Desulfosarcinaceae</taxon>
        <taxon>Desulfatitalea</taxon>
    </lineage>
</organism>
<keyword evidence="2" id="KW-1185">Reference proteome</keyword>
<sequence length="47" mass="5059">MTKLPTPAAATMGVVGDLGAYHFDDVGAFVGTRRVLFYLNVFQVLKA</sequence>
<accession>A0AA41UR27</accession>